<reference evidence="3" key="1">
    <citation type="journal article" date="2019" name="Int. J. Syst. Evol. Microbiol.">
        <title>The Global Catalogue of Microorganisms (GCM) 10K type strain sequencing project: providing services to taxonomists for standard genome sequencing and annotation.</title>
        <authorList>
            <consortium name="The Broad Institute Genomics Platform"/>
            <consortium name="The Broad Institute Genome Sequencing Center for Infectious Disease"/>
            <person name="Wu L."/>
            <person name="Ma J."/>
        </authorList>
    </citation>
    <scope>NUCLEOTIDE SEQUENCE [LARGE SCALE GENOMIC DNA]</scope>
    <source>
        <strain evidence="3">TISTR 1827</strain>
    </source>
</reference>
<dbReference type="CDD" id="cd14845">
    <property type="entry name" value="L-Ala-D-Glu_peptidase_like"/>
    <property type="match status" value="1"/>
</dbReference>
<protein>
    <submittedName>
        <fullName evidence="2">M15 family metallopeptidase</fullName>
    </submittedName>
</protein>
<dbReference type="PANTHER" id="PTHR34385">
    <property type="entry name" value="D-ALANYL-D-ALANINE CARBOXYPEPTIDASE"/>
    <property type="match status" value="1"/>
</dbReference>
<dbReference type="InterPro" id="IPR009045">
    <property type="entry name" value="Zn_M74/Hedgehog-like"/>
</dbReference>
<dbReference type="RefSeq" id="WP_379274206.1">
    <property type="nucleotide sequence ID" value="NZ_JBHUGT010000051.1"/>
</dbReference>
<feature type="domain" description="Peptidase M15C" evidence="1">
    <location>
        <begin position="109"/>
        <end position="177"/>
    </location>
</feature>
<accession>A0ABW5QYD5</accession>
<name>A0ABW5QYD5_9BACL</name>
<evidence type="ECO:0000313" key="3">
    <source>
        <dbReference type="Proteomes" id="UP001597493"/>
    </source>
</evidence>
<gene>
    <name evidence="2" type="ORF">ACFSW5_14225</name>
</gene>
<dbReference type="InterPro" id="IPR039561">
    <property type="entry name" value="Peptidase_M15C"/>
</dbReference>
<dbReference type="Proteomes" id="UP001597493">
    <property type="component" value="Unassembled WGS sequence"/>
</dbReference>
<organism evidence="2 3">
    <name type="scientific">Paenibacillus thailandensis</name>
    <dbReference type="NCBI Taxonomy" id="393250"/>
    <lineage>
        <taxon>Bacteria</taxon>
        <taxon>Bacillati</taxon>
        <taxon>Bacillota</taxon>
        <taxon>Bacilli</taxon>
        <taxon>Bacillales</taxon>
        <taxon>Paenibacillaceae</taxon>
        <taxon>Paenibacillus</taxon>
    </lineage>
</organism>
<dbReference type="Pfam" id="PF13539">
    <property type="entry name" value="Peptidase_M15_4"/>
    <property type="match status" value="1"/>
</dbReference>
<evidence type="ECO:0000259" key="1">
    <source>
        <dbReference type="Pfam" id="PF13539"/>
    </source>
</evidence>
<dbReference type="Gene3D" id="3.30.1380.10">
    <property type="match status" value="1"/>
</dbReference>
<comment type="caution">
    <text evidence="2">The sequence shown here is derived from an EMBL/GenBank/DDBJ whole genome shotgun (WGS) entry which is preliminary data.</text>
</comment>
<dbReference type="PANTHER" id="PTHR34385:SF1">
    <property type="entry name" value="PEPTIDOGLYCAN L-ALANYL-D-GLUTAMATE ENDOPEPTIDASE CWLK"/>
    <property type="match status" value="1"/>
</dbReference>
<dbReference type="SUPFAM" id="SSF55166">
    <property type="entry name" value="Hedgehog/DD-peptidase"/>
    <property type="match status" value="1"/>
</dbReference>
<sequence length="195" mass="21659">METRAQTYPAPRRASSRRKWFGLLLCAAGCLLLLNLWNAESESQPEPKVRETAASALNPIVEKAKRQLVGQMADKGIRVLISDEFRSAEEQDKLYEQGRTASGSVVTNARGGESYHNYGLAIDFALLDQAGNALWDLEYDGNGNGVSDWMEVVDAAKELGFEWGGDWANPDYPHLQMTFGLSIRELQRGKQPPVE</sequence>
<proteinExistence type="predicted"/>
<dbReference type="EMBL" id="JBHUMY010000013">
    <property type="protein sequence ID" value="MFD2661407.1"/>
    <property type="molecule type" value="Genomic_DNA"/>
</dbReference>
<keyword evidence="3" id="KW-1185">Reference proteome</keyword>
<dbReference type="InterPro" id="IPR052179">
    <property type="entry name" value="DD-CPase-like"/>
</dbReference>
<evidence type="ECO:0000313" key="2">
    <source>
        <dbReference type="EMBL" id="MFD2661407.1"/>
    </source>
</evidence>